<protein>
    <submittedName>
        <fullName evidence="2">Uncharacterized protein</fullName>
    </submittedName>
</protein>
<proteinExistence type="predicted"/>
<comment type="caution">
    <text evidence="2">The sequence shown here is derived from an EMBL/GenBank/DDBJ whole genome shotgun (WGS) entry which is preliminary data.</text>
</comment>
<organism evidence="2 3">
    <name type="scientific">Actinomadura adrarensis</name>
    <dbReference type="NCBI Taxonomy" id="1819600"/>
    <lineage>
        <taxon>Bacteria</taxon>
        <taxon>Bacillati</taxon>
        <taxon>Actinomycetota</taxon>
        <taxon>Actinomycetes</taxon>
        <taxon>Streptosporangiales</taxon>
        <taxon>Thermomonosporaceae</taxon>
        <taxon>Actinomadura</taxon>
    </lineage>
</organism>
<gene>
    <name evidence="2" type="ORF">ACFQ07_12740</name>
</gene>
<accession>A0ABW3CHM9</accession>
<evidence type="ECO:0000256" key="1">
    <source>
        <dbReference type="SAM" id="MobiDB-lite"/>
    </source>
</evidence>
<keyword evidence="3" id="KW-1185">Reference proteome</keyword>
<dbReference type="EMBL" id="JBHTIR010001885">
    <property type="protein sequence ID" value="MFD0853099.1"/>
    <property type="molecule type" value="Genomic_DNA"/>
</dbReference>
<evidence type="ECO:0000313" key="2">
    <source>
        <dbReference type="EMBL" id="MFD0853099.1"/>
    </source>
</evidence>
<sequence>MPDTTPHTNTHQIARIADAAAVFFAEHGLTWANPATRQPYEPTSADIALTLLELVEMVNTLGPGGRVERGHLVVERPADSLKVTRVLLFLGELGGADEDGRPGGRGGHSQAVGGSRG</sequence>
<reference evidence="3" key="1">
    <citation type="journal article" date="2019" name="Int. J. Syst. Evol. Microbiol.">
        <title>The Global Catalogue of Microorganisms (GCM) 10K type strain sequencing project: providing services to taxonomists for standard genome sequencing and annotation.</title>
        <authorList>
            <consortium name="The Broad Institute Genomics Platform"/>
            <consortium name="The Broad Institute Genome Sequencing Center for Infectious Disease"/>
            <person name="Wu L."/>
            <person name="Ma J."/>
        </authorList>
    </citation>
    <scope>NUCLEOTIDE SEQUENCE [LARGE SCALE GENOMIC DNA]</scope>
    <source>
        <strain evidence="3">JCM 31696</strain>
    </source>
</reference>
<dbReference type="Proteomes" id="UP001597083">
    <property type="component" value="Unassembled WGS sequence"/>
</dbReference>
<feature type="region of interest" description="Disordered" evidence="1">
    <location>
        <begin position="94"/>
        <end position="117"/>
    </location>
</feature>
<evidence type="ECO:0000313" key="3">
    <source>
        <dbReference type="Proteomes" id="UP001597083"/>
    </source>
</evidence>
<name>A0ABW3CHM9_9ACTN</name>